<dbReference type="SUPFAM" id="SSF52279">
    <property type="entry name" value="Beta-D-glucan exohydrolase, C-terminal domain"/>
    <property type="match status" value="1"/>
</dbReference>
<feature type="domain" description="PA14" evidence="5">
    <location>
        <begin position="386"/>
        <end position="539"/>
    </location>
</feature>
<dbReference type="Gene3D" id="3.20.20.300">
    <property type="entry name" value="Glycoside hydrolase, family 3, N-terminal domain"/>
    <property type="match status" value="1"/>
</dbReference>
<evidence type="ECO:0000313" key="7">
    <source>
        <dbReference type="Proteomes" id="UP000191135"/>
    </source>
</evidence>
<dbReference type="PRINTS" id="PR00133">
    <property type="entry name" value="GLHYDRLASE3"/>
</dbReference>
<keyword evidence="2 4" id="KW-0378">Hydrolase</keyword>
<dbReference type="PANTHER" id="PTHR42715:SF3">
    <property type="entry name" value="BETA-GLUCOSIDASE B-RELATED"/>
    <property type="match status" value="1"/>
</dbReference>
<dbReference type="eggNOG" id="COG1472">
    <property type="taxonomic scope" value="Bacteria"/>
</dbReference>
<dbReference type="InterPro" id="IPR002772">
    <property type="entry name" value="Glyco_hydro_3_C"/>
</dbReference>
<evidence type="ECO:0000313" key="6">
    <source>
        <dbReference type="EMBL" id="AQZ49553.1"/>
    </source>
</evidence>
<evidence type="ECO:0000256" key="2">
    <source>
        <dbReference type="ARBA" id="ARBA00022801"/>
    </source>
</evidence>
<dbReference type="Gene3D" id="2.60.120.260">
    <property type="entry name" value="Galactose-binding domain-like"/>
    <property type="match status" value="1"/>
</dbReference>
<dbReference type="PROSITE" id="PS00775">
    <property type="entry name" value="GLYCOSYL_HYDROL_F3"/>
    <property type="match status" value="1"/>
</dbReference>
<dbReference type="InterPro" id="IPR037524">
    <property type="entry name" value="PA14/GLEYA"/>
</dbReference>
<dbReference type="InterPro" id="IPR036962">
    <property type="entry name" value="Glyco_hydro_3_N_sf"/>
</dbReference>
<dbReference type="InterPro" id="IPR017853">
    <property type="entry name" value="GH"/>
</dbReference>
<dbReference type="Proteomes" id="UP000191135">
    <property type="component" value="Chromosome"/>
</dbReference>
<evidence type="ECO:0000256" key="3">
    <source>
        <dbReference type="ARBA" id="ARBA00023295"/>
    </source>
</evidence>
<reference evidence="6 7" key="1">
    <citation type="submission" date="2017-03" db="EMBL/GenBank/DDBJ databases">
        <title>Foreign affairs: Plasmid Transfer between Roseobacters and Rhizobia.</title>
        <authorList>
            <person name="Bartling P."/>
            <person name="Bunk B."/>
            <person name="Overmann J."/>
            <person name="Brinkmann H."/>
            <person name="Petersen J."/>
        </authorList>
    </citation>
    <scope>NUCLEOTIDE SEQUENCE [LARGE SCALE GENOMIC DNA]</scope>
    <source>
        <strain evidence="6 7">MACL11</strain>
    </source>
</reference>
<accession>A0A1U9YVT3</accession>
<dbReference type="Gene3D" id="2.60.40.10">
    <property type="entry name" value="Immunoglobulins"/>
    <property type="match status" value="1"/>
</dbReference>
<keyword evidence="3 4" id="KW-0326">Glycosidase</keyword>
<dbReference type="Pfam" id="PF14310">
    <property type="entry name" value="Fn3-like"/>
    <property type="match status" value="1"/>
</dbReference>
<dbReference type="KEGG" id="mmed:Mame_00170"/>
<sequence>MTLDEKLDAMTLAEQVSLLSGASFWRTAAIDRLGIPAVKMTDGPNGARGEDFSGGVRSAAYPVAIALAATFDPDLVHEIGADLAREARSKGARILLGPTVNMHRNPLNGRNFECFSEDPVLASAMARAYVRGVQSQGVAATIKHFIGNECEHERRTTSSEINEKTLREIYFPPFEAAVKEAGVACVMTAYNALNGIHTSENPWLLDTVLRREWGFEGVVMSDWTATHSTAAALLAGLDLEMPGPGKFRGDMLVEAVENGDVPREAVRRAARRVLRLIERVGAKTTGDLETERAEDRPETRALIRRAGAEAAVLLKNDNNLLPLAGPTPRRIAVIGPNAARAVMFGGGSAQINAHYAISPLEGIRAAFPDATVDYALGCPGDRYLPLIDAPVDIAFFAGTDFGGPPVLTKTGARSEFRWFGPVAPEVDHRAFSARLSARYEAQETGWHEIGLMSAGTSRLAIDGEPILEAWESWTRGFSYFGHGCAERRGRVHLEAGKRYEISVDYACGDGITTTLKAVRFGLRAPSSLGSIEDAVALARKADAAVVVAGLNDDWETEAEDRESLNLPPAQNALIEAVAAANRSTIVVMQSGAPVTMPWAAKVPAILQLWYPGQECGNALADILTGKAEPGGRLPQSFPAEDEDYGALTRRPEAHGKVVYAEGTAIGYRGFAARGTRPQFPFGHGLGYARIEYVDARLVFGEEQLTVEVDLLNRSERKGSEVAQIYLISETGAPLRLVAFAKTVLAPMEKRSIRLAIPERRLCGWDPDKGRWAREPTPFTLAIGPSSADLRIRKTITEDRNSRLPDFG</sequence>
<dbReference type="InterPro" id="IPR019800">
    <property type="entry name" value="Glyco_hydro_3_AS"/>
</dbReference>
<dbReference type="PANTHER" id="PTHR42715">
    <property type="entry name" value="BETA-GLUCOSIDASE"/>
    <property type="match status" value="1"/>
</dbReference>
<organism evidence="6 7">
    <name type="scientific">Martelella mediterranea DSM 17316</name>
    <dbReference type="NCBI Taxonomy" id="1122214"/>
    <lineage>
        <taxon>Bacteria</taxon>
        <taxon>Pseudomonadati</taxon>
        <taxon>Pseudomonadota</taxon>
        <taxon>Alphaproteobacteria</taxon>
        <taxon>Hyphomicrobiales</taxon>
        <taxon>Aurantimonadaceae</taxon>
        <taxon>Martelella</taxon>
    </lineage>
</organism>
<comment type="similarity">
    <text evidence="1 4">Belongs to the glycosyl hydrolase 3 family.</text>
</comment>
<name>A0A1U9YVT3_9HYPH</name>
<gene>
    <name evidence="6" type="primary">bglB_1</name>
    <name evidence="6" type="ORF">Mame_00170</name>
</gene>
<dbReference type="Pfam" id="PF01915">
    <property type="entry name" value="Glyco_hydro_3_C"/>
    <property type="match status" value="1"/>
</dbReference>
<dbReference type="Pfam" id="PF00933">
    <property type="entry name" value="Glyco_hydro_3"/>
    <property type="match status" value="1"/>
</dbReference>
<proteinExistence type="inferred from homology"/>
<evidence type="ECO:0000259" key="5">
    <source>
        <dbReference type="PROSITE" id="PS51820"/>
    </source>
</evidence>
<dbReference type="InterPro" id="IPR001764">
    <property type="entry name" value="Glyco_hydro_3_N"/>
</dbReference>
<evidence type="ECO:0000256" key="1">
    <source>
        <dbReference type="ARBA" id="ARBA00005336"/>
    </source>
</evidence>
<dbReference type="InterPro" id="IPR013783">
    <property type="entry name" value="Ig-like_fold"/>
</dbReference>
<dbReference type="STRING" id="1122214.Mame_00170"/>
<dbReference type="GO" id="GO:0009251">
    <property type="term" value="P:glucan catabolic process"/>
    <property type="evidence" value="ECO:0007669"/>
    <property type="project" value="TreeGrafter"/>
</dbReference>
<dbReference type="InterPro" id="IPR026891">
    <property type="entry name" value="Fn3-like"/>
</dbReference>
<dbReference type="EC" id="3.2.1.21" evidence="6"/>
<evidence type="ECO:0000256" key="4">
    <source>
        <dbReference type="RuleBase" id="RU361161"/>
    </source>
</evidence>
<dbReference type="SMART" id="SM01217">
    <property type="entry name" value="Fn3_like"/>
    <property type="match status" value="1"/>
</dbReference>
<protein>
    <submittedName>
        <fullName evidence="6">Thermostable beta-glucosidase B</fullName>
        <ecNumber evidence="6">3.2.1.21</ecNumber>
    </submittedName>
</protein>
<keyword evidence="7" id="KW-1185">Reference proteome</keyword>
<dbReference type="InterPro" id="IPR050288">
    <property type="entry name" value="Cellulose_deg_GH3"/>
</dbReference>
<dbReference type="AlphaFoldDB" id="A0A1U9YVT3"/>
<dbReference type="Pfam" id="PF07691">
    <property type="entry name" value="PA14"/>
    <property type="match status" value="1"/>
</dbReference>
<dbReference type="InterPro" id="IPR011658">
    <property type="entry name" value="PA14_dom"/>
</dbReference>
<dbReference type="SMART" id="SM00758">
    <property type="entry name" value="PA14"/>
    <property type="match status" value="1"/>
</dbReference>
<dbReference type="InterPro" id="IPR036881">
    <property type="entry name" value="Glyco_hydro_3_C_sf"/>
</dbReference>
<dbReference type="GO" id="GO:0008422">
    <property type="term" value="F:beta-glucosidase activity"/>
    <property type="evidence" value="ECO:0007669"/>
    <property type="project" value="UniProtKB-EC"/>
</dbReference>
<dbReference type="SUPFAM" id="SSF51445">
    <property type="entry name" value="(Trans)glycosidases"/>
    <property type="match status" value="1"/>
</dbReference>
<dbReference type="PROSITE" id="PS51820">
    <property type="entry name" value="PA14"/>
    <property type="match status" value="1"/>
</dbReference>
<dbReference type="Gene3D" id="3.40.50.1700">
    <property type="entry name" value="Glycoside hydrolase family 3 C-terminal domain"/>
    <property type="match status" value="1"/>
</dbReference>
<dbReference type="EMBL" id="CP020330">
    <property type="protein sequence ID" value="AQZ49553.1"/>
    <property type="molecule type" value="Genomic_DNA"/>
</dbReference>